<protein>
    <submittedName>
        <fullName evidence="7">CD27 antigen</fullName>
    </submittedName>
</protein>
<dbReference type="Gene3D" id="2.10.50.10">
    <property type="entry name" value="Tumor Necrosis Factor Receptor, subunit A, domain 2"/>
    <property type="match status" value="1"/>
</dbReference>
<name>A0ABM0S4Y3_GALVR</name>
<dbReference type="SMART" id="SM00208">
    <property type="entry name" value="TNFR"/>
    <property type="match status" value="2"/>
</dbReference>
<dbReference type="InterPro" id="IPR001368">
    <property type="entry name" value="TNFR/NGFR_Cys_rich_reg"/>
</dbReference>
<keyword evidence="3" id="KW-1133">Transmembrane helix</keyword>
<evidence type="ECO:0000259" key="5">
    <source>
        <dbReference type="PROSITE" id="PS50050"/>
    </source>
</evidence>
<keyword evidence="4" id="KW-0732">Signal</keyword>
<dbReference type="InterPro" id="IPR022328">
    <property type="entry name" value="TNFR_7"/>
</dbReference>
<dbReference type="PRINTS" id="PR01960">
    <property type="entry name" value="TNFACTORR7"/>
</dbReference>
<keyword evidence="3" id="KW-0812">Transmembrane</keyword>
<feature type="repeat" description="TNFR-Cys" evidence="1">
    <location>
        <begin position="64"/>
        <end position="104"/>
    </location>
</feature>
<accession>A0ABM0S4Y3</accession>
<comment type="caution">
    <text evidence="1">Lacks conserved residue(s) required for the propagation of feature annotation.</text>
</comment>
<evidence type="ECO:0000256" key="3">
    <source>
        <dbReference type="SAM" id="Phobius"/>
    </source>
</evidence>
<keyword evidence="6" id="KW-1185">Reference proteome</keyword>
<dbReference type="Proteomes" id="UP000694923">
    <property type="component" value="Unplaced"/>
</dbReference>
<dbReference type="InterPro" id="IPR053126">
    <property type="entry name" value="CD27_receptor"/>
</dbReference>
<dbReference type="PANTHER" id="PTHR47496">
    <property type="entry name" value="CD27"/>
    <property type="match status" value="1"/>
</dbReference>
<dbReference type="InterPro" id="IPR034000">
    <property type="entry name" value="TNFRSF7_N"/>
</dbReference>
<feature type="chain" id="PRO_5047239266" evidence="4">
    <location>
        <begin position="21"/>
        <end position="260"/>
    </location>
</feature>
<dbReference type="PANTHER" id="PTHR47496:SF1">
    <property type="entry name" value="CD27 ANTIGEN"/>
    <property type="match status" value="1"/>
</dbReference>
<reference evidence="7" key="1">
    <citation type="submission" date="2025-08" db="UniProtKB">
        <authorList>
            <consortium name="RefSeq"/>
        </authorList>
    </citation>
    <scope>IDENTIFICATION</scope>
</reference>
<keyword evidence="3" id="KW-0472">Membrane</keyword>
<evidence type="ECO:0000313" key="6">
    <source>
        <dbReference type="Proteomes" id="UP000694923"/>
    </source>
</evidence>
<feature type="transmembrane region" description="Helical" evidence="3">
    <location>
        <begin position="190"/>
        <end position="211"/>
    </location>
</feature>
<organism evidence="6 7">
    <name type="scientific">Galeopterus variegatus</name>
    <name type="common">Malayan flying lemur</name>
    <name type="synonym">Cynocephalus variegatus</name>
    <dbReference type="NCBI Taxonomy" id="482537"/>
    <lineage>
        <taxon>Eukaryota</taxon>
        <taxon>Metazoa</taxon>
        <taxon>Chordata</taxon>
        <taxon>Craniata</taxon>
        <taxon>Vertebrata</taxon>
        <taxon>Euteleostomi</taxon>
        <taxon>Mammalia</taxon>
        <taxon>Eutheria</taxon>
        <taxon>Euarchontoglires</taxon>
        <taxon>Dermoptera</taxon>
        <taxon>Cynocephalidae</taxon>
        <taxon>Galeopterus</taxon>
    </lineage>
</organism>
<sequence length="260" mass="28815">MAWPPPCWLCILGMLAGLSATPAPKNCPQKHYWAEAGLCCPMCEPGTFLVKDCDQHSKTAQCDLCTPGISFSPDHHTRRHCESCRHCNFGLLIRNCTITANAECACPNGWQCRDKECTDCDLPPSPLLTTHPSQAPGPHPPPIHLPYAEKIPEARTVRHVQTLTDFRQLSASSLSTHWPPQRSLYNSDCIRIFVILSGMFLAFTLGGALFLHQQRKHGSNKGENPVEAAEPCPYSCPREEEGSAIPIQEDYRKPEPAFCP</sequence>
<dbReference type="PROSITE" id="PS50050">
    <property type="entry name" value="TNFR_NGFR_2"/>
    <property type="match status" value="1"/>
</dbReference>
<dbReference type="GeneID" id="103605119"/>
<evidence type="ECO:0000256" key="2">
    <source>
        <dbReference type="SAM" id="MobiDB-lite"/>
    </source>
</evidence>
<feature type="domain" description="TNFR-Cys" evidence="5">
    <location>
        <begin position="64"/>
        <end position="104"/>
    </location>
</feature>
<dbReference type="CDD" id="cd13408">
    <property type="entry name" value="TNFRSF7"/>
    <property type="match status" value="1"/>
</dbReference>
<dbReference type="RefSeq" id="XP_008587924.1">
    <property type="nucleotide sequence ID" value="XM_008589702.1"/>
</dbReference>
<gene>
    <name evidence="7" type="primary">CD27</name>
</gene>
<feature type="region of interest" description="Disordered" evidence="2">
    <location>
        <begin position="217"/>
        <end position="247"/>
    </location>
</feature>
<evidence type="ECO:0000313" key="7">
    <source>
        <dbReference type="RefSeq" id="XP_008587924.1"/>
    </source>
</evidence>
<proteinExistence type="predicted"/>
<evidence type="ECO:0000256" key="1">
    <source>
        <dbReference type="PROSITE-ProRule" id="PRU00206"/>
    </source>
</evidence>
<dbReference type="SUPFAM" id="SSF57586">
    <property type="entry name" value="TNF receptor-like"/>
    <property type="match status" value="2"/>
</dbReference>
<feature type="signal peptide" evidence="4">
    <location>
        <begin position="1"/>
        <end position="20"/>
    </location>
</feature>
<evidence type="ECO:0000256" key="4">
    <source>
        <dbReference type="SAM" id="SignalP"/>
    </source>
</evidence>